<proteinExistence type="inferred from homology"/>
<keyword evidence="1" id="KW-0145">Chemotaxis</keyword>
<evidence type="ECO:0000256" key="3">
    <source>
        <dbReference type="PROSITE-ProRule" id="PRU00284"/>
    </source>
</evidence>
<dbReference type="GO" id="GO:0004888">
    <property type="term" value="F:transmembrane signaling receptor activity"/>
    <property type="evidence" value="ECO:0007669"/>
    <property type="project" value="TreeGrafter"/>
</dbReference>
<dbReference type="GO" id="GO:0007165">
    <property type="term" value="P:signal transduction"/>
    <property type="evidence" value="ECO:0007669"/>
    <property type="project" value="UniProtKB-KW"/>
</dbReference>
<name>A0A7J0BYZ9_9BACT</name>
<dbReference type="GO" id="GO:0006935">
    <property type="term" value="P:chemotaxis"/>
    <property type="evidence" value="ECO:0007669"/>
    <property type="project" value="UniProtKB-KW"/>
</dbReference>
<dbReference type="Gene3D" id="1.10.287.950">
    <property type="entry name" value="Methyl-accepting chemotaxis protein"/>
    <property type="match status" value="2"/>
</dbReference>
<comment type="caution">
    <text evidence="5">The sequence shown here is derived from an EMBL/GenBank/DDBJ whole genome shotgun (WGS) entry which is preliminary data.</text>
</comment>
<dbReference type="PROSITE" id="PS50111">
    <property type="entry name" value="CHEMOTAXIS_TRANSDUC_2"/>
    <property type="match status" value="2"/>
</dbReference>
<evidence type="ECO:0000256" key="1">
    <source>
        <dbReference type="ARBA" id="ARBA00022500"/>
    </source>
</evidence>
<evidence type="ECO:0000313" key="5">
    <source>
        <dbReference type="EMBL" id="GFM38392.1"/>
    </source>
</evidence>
<dbReference type="GO" id="GO:0005886">
    <property type="term" value="C:plasma membrane"/>
    <property type="evidence" value="ECO:0007669"/>
    <property type="project" value="TreeGrafter"/>
</dbReference>
<dbReference type="AlphaFoldDB" id="A0A7J0BYZ9"/>
<keyword evidence="6" id="KW-1185">Reference proteome</keyword>
<dbReference type="EMBL" id="BLVP01000036">
    <property type="protein sequence ID" value="GFM38392.1"/>
    <property type="molecule type" value="Genomic_DNA"/>
</dbReference>
<comment type="similarity">
    <text evidence="2">Belongs to the methyl-accepting chemotaxis (MCP) protein family.</text>
</comment>
<feature type="domain" description="Methyl-accepting transducer" evidence="4">
    <location>
        <begin position="89"/>
        <end position="234"/>
    </location>
</feature>
<dbReference type="SUPFAM" id="SSF58104">
    <property type="entry name" value="Methyl-accepting chemotaxis protein (MCP) signaling domain"/>
    <property type="match status" value="2"/>
</dbReference>
<dbReference type="GO" id="GO:0016740">
    <property type="term" value="F:transferase activity"/>
    <property type="evidence" value="ECO:0007669"/>
    <property type="project" value="UniProtKB-KW"/>
</dbReference>
<dbReference type="RefSeq" id="WP_174411002.1">
    <property type="nucleotide sequence ID" value="NZ_BLVP01000036.1"/>
</dbReference>
<dbReference type="InterPro" id="IPR004089">
    <property type="entry name" value="MCPsignal_dom"/>
</dbReference>
<dbReference type="Proteomes" id="UP000503820">
    <property type="component" value="Unassembled WGS sequence"/>
</dbReference>
<evidence type="ECO:0000259" key="4">
    <source>
        <dbReference type="PROSITE" id="PS50111"/>
    </source>
</evidence>
<feature type="domain" description="Methyl-accepting transducer" evidence="4">
    <location>
        <begin position="278"/>
        <end position="427"/>
    </location>
</feature>
<gene>
    <name evidence="5" type="ORF">DSM19430T_30760</name>
</gene>
<organism evidence="5 6">
    <name type="scientific">Desulfovibrio psychrotolerans</name>
    <dbReference type="NCBI Taxonomy" id="415242"/>
    <lineage>
        <taxon>Bacteria</taxon>
        <taxon>Pseudomonadati</taxon>
        <taxon>Thermodesulfobacteriota</taxon>
        <taxon>Desulfovibrionia</taxon>
        <taxon>Desulfovibrionales</taxon>
        <taxon>Desulfovibrionaceae</taxon>
        <taxon>Desulfovibrio</taxon>
    </lineage>
</organism>
<keyword evidence="5" id="KW-0808">Transferase</keyword>
<dbReference type="PANTHER" id="PTHR43531:SF11">
    <property type="entry name" value="METHYL-ACCEPTING CHEMOTAXIS PROTEIN 3"/>
    <property type="match status" value="1"/>
</dbReference>
<evidence type="ECO:0000256" key="2">
    <source>
        <dbReference type="ARBA" id="ARBA00029447"/>
    </source>
</evidence>
<dbReference type="InterPro" id="IPR051310">
    <property type="entry name" value="MCP_chemotaxis"/>
</dbReference>
<reference evidence="5 6" key="1">
    <citation type="submission" date="2020-05" db="EMBL/GenBank/DDBJ databases">
        <title>Draft genome sequence of Desulfovibrio psychrotolerans JS1T.</title>
        <authorList>
            <person name="Ueno A."/>
            <person name="Tamazawa S."/>
            <person name="Tamamura S."/>
            <person name="Murakami T."/>
            <person name="Kiyama T."/>
            <person name="Inomata H."/>
            <person name="Amano Y."/>
            <person name="Miyakawa K."/>
            <person name="Tamaki H."/>
            <person name="Naganuma T."/>
            <person name="Kaneko K."/>
        </authorList>
    </citation>
    <scope>NUCLEOTIDE SEQUENCE [LARGE SCALE GENOMIC DNA]</scope>
    <source>
        <strain evidence="5 6">JS1</strain>
    </source>
</reference>
<accession>A0A7J0BYZ9</accession>
<sequence length="579" mass="62081">MIDSSLTAMLTVRSRLGRIIASREDDFLALGADLHALSDRVELLAQKGGELIETTSGAILHNSIAQLADKMVAMRSLCATGDGSDLAEISKVRAALAELVRLLESYGRIVRTLQMLGISTRIESARLGTDGKGFTTLADDVEKLGLKIVEYSASIRGFAERLEQLSLVAHDRITTMQSMQTECSVTLFDRVQGNLERLRAHSEKTVAASRELSAIVQAVHDHTGEIVSSVQFHDIVRQQVEHVEEALDESARFVKAERGRHPEQDVAQWLSAVNTVQASQLDNARQSFSRAVQGLRTGLNALGGQVDGVHHVLASVSTGETGESPLATIGGTVREIAERFGELARQGESMGNVMMDVANTVSDMTAYLDKIEEVGAEIELIALNASIKAAHTGDMGKALGVLATSIQRLSQDAAEQTSGIAANLTAVDASAMLLREHAATYLDTSRAEAVVTELSGLMTELRSVQGRADGLIETVDREASDLSHETASLAQSIRVDEDVCAALAEAQESLEHLVSGLPQQTGSVVLPPALQALLDRYTMESERHIHRTLLGRGGHGTSAHAGDDVELFDDSLGDNVELF</sequence>
<evidence type="ECO:0000313" key="6">
    <source>
        <dbReference type="Proteomes" id="UP000503820"/>
    </source>
</evidence>
<protein>
    <submittedName>
        <fullName evidence="5">Arginine N-succinyltransferase</fullName>
    </submittedName>
</protein>
<dbReference type="PANTHER" id="PTHR43531">
    <property type="entry name" value="PROTEIN ICFG"/>
    <property type="match status" value="1"/>
</dbReference>
<keyword evidence="3" id="KW-0807">Transducer</keyword>